<sequence length="32" mass="3495">MNRVPNQPINTFLGGKHSNKAANKAASCLFHK</sequence>
<evidence type="ECO:0000313" key="1">
    <source>
        <dbReference type="EMBL" id="JAH13881.1"/>
    </source>
</evidence>
<name>A0A0E9QAI7_ANGAN</name>
<accession>A0A0E9QAI7</accession>
<dbReference type="AlphaFoldDB" id="A0A0E9QAI7"/>
<proteinExistence type="predicted"/>
<dbReference type="EMBL" id="GBXM01094696">
    <property type="protein sequence ID" value="JAH13881.1"/>
    <property type="molecule type" value="Transcribed_RNA"/>
</dbReference>
<reference evidence="1" key="1">
    <citation type="submission" date="2014-11" db="EMBL/GenBank/DDBJ databases">
        <authorList>
            <person name="Amaro Gonzalez C."/>
        </authorList>
    </citation>
    <scope>NUCLEOTIDE SEQUENCE</scope>
</reference>
<reference evidence="1" key="2">
    <citation type="journal article" date="2015" name="Fish Shellfish Immunol.">
        <title>Early steps in the European eel (Anguilla anguilla)-Vibrio vulnificus interaction in the gills: Role of the RtxA13 toxin.</title>
        <authorList>
            <person name="Callol A."/>
            <person name="Pajuelo D."/>
            <person name="Ebbesson L."/>
            <person name="Teles M."/>
            <person name="MacKenzie S."/>
            <person name="Amaro C."/>
        </authorList>
    </citation>
    <scope>NUCLEOTIDE SEQUENCE</scope>
</reference>
<protein>
    <submittedName>
        <fullName evidence="1">Uncharacterized protein</fullName>
    </submittedName>
</protein>
<organism evidence="1">
    <name type="scientific">Anguilla anguilla</name>
    <name type="common">European freshwater eel</name>
    <name type="synonym">Muraena anguilla</name>
    <dbReference type="NCBI Taxonomy" id="7936"/>
    <lineage>
        <taxon>Eukaryota</taxon>
        <taxon>Metazoa</taxon>
        <taxon>Chordata</taxon>
        <taxon>Craniata</taxon>
        <taxon>Vertebrata</taxon>
        <taxon>Euteleostomi</taxon>
        <taxon>Actinopterygii</taxon>
        <taxon>Neopterygii</taxon>
        <taxon>Teleostei</taxon>
        <taxon>Anguilliformes</taxon>
        <taxon>Anguillidae</taxon>
        <taxon>Anguilla</taxon>
    </lineage>
</organism>